<dbReference type="AlphaFoldDB" id="A0A2T7W7S5"/>
<sequence>MSSAELRLSLPVDAAGEALTTVLTEQGFAVRPNGAGLLEVERGSLGTTLVAGAFAGQDMHVRFDVRLSEVEEGTLAVFAQSALGGFLKGGALGAAKGGDVVTEAARLSGARLAQQGLLTVAASAPSAAPVPSAAMGFAANGYPGYASTTVAAPPVYTSPAPSSDRTNPVSIVAIVLGFLFPIGGIVAGAVALAQIKRTGEKGRGLALGGIIAGAVLTVLGFIAALAFVVFVLFGAGSDASDPFGLSRDGEVTIAPDEQAAVDPSVLSVGACLDSLPGGVIAAGNLVDCAAPHAFEIFAGFEVPDASAFPGDEAIQEAAFAGCEAAYPAYVGASYNDSTLNYYFVGPTEQTWASGDREVSCLLFDPATELTTGSLAGSGR</sequence>
<feature type="transmembrane region" description="Helical" evidence="1">
    <location>
        <begin position="171"/>
        <end position="193"/>
    </location>
</feature>
<keyword evidence="1" id="KW-0812">Transmembrane</keyword>
<name>A0A2T7W7S5_MICTE</name>
<accession>A0A2T7W7S5</accession>
<organism evidence="4 5">
    <name type="scientific">Microbacterium testaceum</name>
    <name type="common">Aureobacterium testaceum</name>
    <name type="synonym">Brevibacterium testaceum</name>
    <dbReference type="NCBI Taxonomy" id="2033"/>
    <lineage>
        <taxon>Bacteria</taxon>
        <taxon>Bacillati</taxon>
        <taxon>Actinomycetota</taxon>
        <taxon>Actinomycetes</taxon>
        <taxon>Micrococcales</taxon>
        <taxon>Microbacteriaceae</taxon>
        <taxon>Microbacterium</taxon>
    </lineage>
</organism>
<feature type="domain" description="DUF4190" evidence="2">
    <location>
        <begin position="170"/>
        <end position="222"/>
    </location>
</feature>
<proteinExistence type="predicted"/>
<evidence type="ECO:0000259" key="2">
    <source>
        <dbReference type="Pfam" id="PF13828"/>
    </source>
</evidence>
<feature type="transmembrane region" description="Helical" evidence="1">
    <location>
        <begin position="205"/>
        <end position="233"/>
    </location>
</feature>
<comment type="caution">
    <text evidence="4">The sequence shown here is derived from an EMBL/GenBank/DDBJ whole genome shotgun (WGS) entry which is preliminary data.</text>
</comment>
<evidence type="ECO:0008006" key="6">
    <source>
        <dbReference type="Google" id="ProtNLM"/>
    </source>
</evidence>
<dbReference type="Pfam" id="PF13845">
    <property type="entry name" value="Septum_form"/>
    <property type="match status" value="1"/>
</dbReference>
<gene>
    <name evidence="4" type="ORF">DC432_12870</name>
</gene>
<reference evidence="4 5" key="1">
    <citation type="submission" date="2018-04" db="EMBL/GenBank/DDBJ databases">
        <authorList>
            <person name="Go L.Y."/>
            <person name="Mitchell J.A."/>
        </authorList>
    </citation>
    <scope>NUCLEOTIDE SEQUENCE [LARGE SCALE GENOMIC DNA]</scope>
    <source>
        <strain evidence="4 5">TPD7010</strain>
    </source>
</reference>
<evidence type="ECO:0000259" key="3">
    <source>
        <dbReference type="Pfam" id="PF13845"/>
    </source>
</evidence>
<dbReference type="Pfam" id="PF13828">
    <property type="entry name" value="DUF4190"/>
    <property type="match status" value="1"/>
</dbReference>
<keyword evidence="1" id="KW-0472">Membrane</keyword>
<protein>
    <recommendedName>
        <fullName evidence="6">Septum formation-related domain-containing protein</fullName>
    </recommendedName>
</protein>
<dbReference type="InterPro" id="IPR025241">
    <property type="entry name" value="DUF4190"/>
</dbReference>
<feature type="domain" description="Septum formation-related" evidence="3">
    <location>
        <begin position="269"/>
        <end position="365"/>
    </location>
</feature>
<keyword evidence="1" id="KW-1133">Transmembrane helix</keyword>
<dbReference type="RefSeq" id="WP_116538220.1">
    <property type="nucleotide sequence ID" value="NZ_QDFT01000037.1"/>
</dbReference>
<evidence type="ECO:0000313" key="4">
    <source>
        <dbReference type="EMBL" id="PVE66052.1"/>
    </source>
</evidence>
<evidence type="ECO:0000256" key="1">
    <source>
        <dbReference type="SAM" id="Phobius"/>
    </source>
</evidence>
<evidence type="ECO:0000313" key="5">
    <source>
        <dbReference type="Proteomes" id="UP000244649"/>
    </source>
</evidence>
<dbReference type="EMBL" id="QDFT01000037">
    <property type="protein sequence ID" value="PVE66052.1"/>
    <property type="molecule type" value="Genomic_DNA"/>
</dbReference>
<dbReference type="Proteomes" id="UP000244649">
    <property type="component" value="Unassembled WGS sequence"/>
</dbReference>
<dbReference type="InterPro" id="IPR026004">
    <property type="entry name" value="Septum_form"/>
</dbReference>